<keyword evidence="10 12" id="KW-0472">Membrane</keyword>
<evidence type="ECO:0000256" key="2">
    <source>
        <dbReference type="ARBA" id="ARBA00022448"/>
    </source>
</evidence>
<dbReference type="GO" id="GO:0051260">
    <property type="term" value="P:protein homooligomerization"/>
    <property type="evidence" value="ECO:0007669"/>
    <property type="project" value="InterPro"/>
</dbReference>
<evidence type="ECO:0000256" key="6">
    <source>
        <dbReference type="ARBA" id="ARBA00022882"/>
    </source>
</evidence>
<evidence type="ECO:0000256" key="3">
    <source>
        <dbReference type="ARBA" id="ARBA00022538"/>
    </source>
</evidence>
<dbReference type="GO" id="GO:0008076">
    <property type="term" value="C:voltage-gated potassium channel complex"/>
    <property type="evidence" value="ECO:0007669"/>
    <property type="project" value="InterPro"/>
</dbReference>
<dbReference type="PANTHER" id="PTHR11537:SF113">
    <property type="entry name" value="POTASSIUM VOLTAGE-GATED CHANNEL PROTEIN SHAKER"/>
    <property type="match status" value="1"/>
</dbReference>
<evidence type="ECO:0000256" key="7">
    <source>
        <dbReference type="ARBA" id="ARBA00022958"/>
    </source>
</evidence>
<reference evidence="15" key="1">
    <citation type="submission" date="2021-02" db="EMBL/GenBank/DDBJ databases">
        <authorList>
            <person name="Nowell W R."/>
        </authorList>
    </citation>
    <scope>NUCLEOTIDE SEQUENCE</scope>
</reference>
<dbReference type="InterPro" id="IPR003131">
    <property type="entry name" value="T1-type_BTB"/>
</dbReference>
<dbReference type="Pfam" id="PF02214">
    <property type="entry name" value="BTB_2"/>
    <property type="match status" value="1"/>
</dbReference>
<comment type="caution">
    <text evidence="15">The sequence shown here is derived from an EMBL/GenBank/DDBJ whole genome shotgun (WGS) entry which is preliminary data.</text>
</comment>
<evidence type="ECO:0000256" key="8">
    <source>
        <dbReference type="ARBA" id="ARBA00022989"/>
    </source>
</evidence>
<evidence type="ECO:0000256" key="5">
    <source>
        <dbReference type="ARBA" id="ARBA00022826"/>
    </source>
</evidence>
<dbReference type="InterPro" id="IPR028325">
    <property type="entry name" value="VG_K_chnl"/>
</dbReference>
<evidence type="ECO:0000259" key="13">
    <source>
        <dbReference type="Pfam" id="PF00520"/>
    </source>
</evidence>
<dbReference type="Gene3D" id="1.20.120.350">
    <property type="entry name" value="Voltage-gated potassium channels. Chain C"/>
    <property type="match status" value="1"/>
</dbReference>
<dbReference type="PANTHER" id="PTHR11537">
    <property type="entry name" value="VOLTAGE-GATED POTASSIUM CHANNEL"/>
    <property type="match status" value="1"/>
</dbReference>
<evidence type="ECO:0000256" key="12">
    <source>
        <dbReference type="SAM" id="Phobius"/>
    </source>
</evidence>
<organism evidence="15 16">
    <name type="scientific">Adineta steineri</name>
    <dbReference type="NCBI Taxonomy" id="433720"/>
    <lineage>
        <taxon>Eukaryota</taxon>
        <taxon>Metazoa</taxon>
        <taxon>Spiralia</taxon>
        <taxon>Gnathifera</taxon>
        <taxon>Rotifera</taxon>
        <taxon>Eurotatoria</taxon>
        <taxon>Bdelloidea</taxon>
        <taxon>Adinetida</taxon>
        <taxon>Adinetidae</taxon>
        <taxon>Adineta</taxon>
    </lineage>
</organism>
<dbReference type="InterPro" id="IPR011333">
    <property type="entry name" value="SKP1/BTB/POZ_sf"/>
</dbReference>
<dbReference type="Gene3D" id="1.10.287.70">
    <property type="match status" value="1"/>
</dbReference>
<name>A0A814LTC7_9BILA</name>
<evidence type="ECO:0000313" key="15">
    <source>
        <dbReference type="EMBL" id="CAF1070611.1"/>
    </source>
</evidence>
<feature type="transmembrane region" description="Helical" evidence="12">
    <location>
        <begin position="313"/>
        <end position="334"/>
    </location>
</feature>
<keyword evidence="11" id="KW-0407">Ion channel</keyword>
<dbReference type="Pfam" id="PF00520">
    <property type="entry name" value="Ion_trans"/>
    <property type="match status" value="1"/>
</dbReference>
<comment type="subcellular location">
    <subcellularLocation>
        <location evidence="1">Membrane</location>
        <topology evidence="1">Multi-pass membrane protein</topology>
    </subcellularLocation>
</comment>
<feature type="transmembrane region" description="Helical" evidence="12">
    <location>
        <begin position="146"/>
        <end position="171"/>
    </location>
</feature>
<dbReference type="AlphaFoldDB" id="A0A814LTC7"/>
<accession>A0A814LTC7</accession>
<protein>
    <submittedName>
        <fullName evidence="15">Uncharacterized protein</fullName>
    </submittedName>
</protein>
<evidence type="ECO:0000259" key="14">
    <source>
        <dbReference type="Pfam" id="PF02214"/>
    </source>
</evidence>
<evidence type="ECO:0000256" key="1">
    <source>
        <dbReference type="ARBA" id="ARBA00004141"/>
    </source>
</evidence>
<proteinExistence type="predicted"/>
<dbReference type="InterPro" id="IPR027359">
    <property type="entry name" value="Volt_channel_dom_sf"/>
</dbReference>
<evidence type="ECO:0000256" key="10">
    <source>
        <dbReference type="ARBA" id="ARBA00023136"/>
    </source>
</evidence>
<feature type="transmembrane region" description="Helical" evidence="12">
    <location>
        <begin position="370"/>
        <end position="391"/>
    </location>
</feature>
<keyword evidence="5" id="KW-0631">Potassium channel</keyword>
<keyword evidence="4 12" id="KW-0812">Transmembrane</keyword>
<dbReference type="SUPFAM" id="SSF54695">
    <property type="entry name" value="POZ domain"/>
    <property type="match status" value="1"/>
</dbReference>
<dbReference type="OrthoDB" id="9988604at2759"/>
<dbReference type="Gene3D" id="3.30.710.10">
    <property type="entry name" value="Potassium Channel Kv1.1, Chain A"/>
    <property type="match status" value="1"/>
</dbReference>
<feature type="domain" description="Ion transport" evidence="13">
    <location>
        <begin position="215"/>
        <end position="399"/>
    </location>
</feature>
<keyword evidence="9" id="KW-0406">Ion transport</keyword>
<evidence type="ECO:0000256" key="11">
    <source>
        <dbReference type="ARBA" id="ARBA00023303"/>
    </source>
</evidence>
<dbReference type="PRINTS" id="PR00169">
    <property type="entry name" value="KCHANNEL"/>
</dbReference>
<evidence type="ECO:0000256" key="4">
    <source>
        <dbReference type="ARBA" id="ARBA00022692"/>
    </source>
</evidence>
<dbReference type="GO" id="GO:0005251">
    <property type="term" value="F:delayed rectifier potassium channel activity"/>
    <property type="evidence" value="ECO:0007669"/>
    <property type="project" value="TreeGrafter"/>
</dbReference>
<dbReference type="InterPro" id="IPR005821">
    <property type="entry name" value="Ion_trans_dom"/>
</dbReference>
<dbReference type="GO" id="GO:0001508">
    <property type="term" value="P:action potential"/>
    <property type="evidence" value="ECO:0007669"/>
    <property type="project" value="TreeGrafter"/>
</dbReference>
<keyword evidence="3" id="KW-0633">Potassium transport</keyword>
<evidence type="ECO:0000256" key="9">
    <source>
        <dbReference type="ARBA" id="ARBA00023065"/>
    </source>
</evidence>
<keyword evidence="7" id="KW-0630">Potassium</keyword>
<keyword evidence="6" id="KW-0851">Voltage-gated channel</keyword>
<gene>
    <name evidence="15" type="ORF">VCS650_LOCUS18458</name>
</gene>
<evidence type="ECO:0000313" key="16">
    <source>
        <dbReference type="Proteomes" id="UP000663891"/>
    </source>
</evidence>
<feature type="transmembrane region" description="Helical" evidence="12">
    <location>
        <begin position="248"/>
        <end position="268"/>
    </location>
</feature>
<feature type="domain" description="Potassium channel tetramerisation-type BTB" evidence="14">
    <location>
        <begin position="27"/>
        <end position="116"/>
    </location>
</feature>
<dbReference type="SUPFAM" id="SSF81324">
    <property type="entry name" value="Voltage-gated potassium channels"/>
    <property type="match status" value="1"/>
</dbReference>
<sequence length="416" mass="49062">MTSWAKDALDRLLSMTAFFESDDDRLTINISGTHYEINVSDLINFPDTILGDPLKRIRYLVPGKSDYFFPRHASSFESILYYYINDGVLIKPETIPAMIFYEEIRFFQLNDKLIQTFYNDYLAINEEEKNTEPTTWWKKSLHHSSILINTFSAVFNALAIYSVCLETMSIYRNVYNTMWMITHPSKPLNQTEGFKCSDISLRPYQFIPYFMSENTTLEIICITWFYFELFIRTLTTPSFVHLINDPNFALDILSILPTILSQIIYRFYIIEEKETRLFDYLTCLKLFRLFRLTRHAKCLEIFIKILYINFKGILMLTILIIFGIFYFGLTQFVLEQMSQENEIKNIGEALWHGFTVIVTIGYSDIAEYQFLSYIFAIVGVWYGSISMAIILPSVTQSFNIFHNLKNRRHVIKYKTK</sequence>
<keyword evidence="2" id="KW-0813">Transport</keyword>
<keyword evidence="8 12" id="KW-1133">Transmembrane helix</keyword>
<dbReference type="Proteomes" id="UP000663891">
    <property type="component" value="Unassembled WGS sequence"/>
</dbReference>
<dbReference type="EMBL" id="CAJNON010000177">
    <property type="protein sequence ID" value="CAF1070611.1"/>
    <property type="molecule type" value="Genomic_DNA"/>
</dbReference>